<evidence type="ECO:0000313" key="2">
    <source>
        <dbReference type="EMBL" id="PQO37772.1"/>
    </source>
</evidence>
<feature type="domain" description="GH3 middle" evidence="1">
    <location>
        <begin position="328"/>
        <end position="389"/>
    </location>
</feature>
<gene>
    <name evidence="2" type="ORF">C5Y83_07455</name>
</gene>
<accession>A0A2S8FZZ7</accession>
<comment type="caution">
    <text evidence="2">The sequence shown here is derived from an EMBL/GenBank/DDBJ whole genome shotgun (WGS) entry which is preliminary data.</text>
</comment>
<dbReference type="GO" id="GO:0016881">
    <property type="term" value="F:acid-amino acid ligase activity"/>
    <property type="evidence" value="ECO:0007669"/>
    <property type="project" value="TreeGrafter"/>
</dbReference>
<dbReference type="AlphaFoldDB" id="A0A2S8FZZ7"/>
<dbReference type="PANTHER" id="PTHR31901">
    <property type="entry name" value="GH3 DOMAIN-CONTAINING PROTEIN"/>
    <property type="match status" value="1"/>
</dbReference>
<dbReference type="InterPro" id="IPR055377">
    <property type="entry name" value="GH3_M"/>
</dbReference>
<proteinExistence type="predicted"/>
<reference evidence="2 3" key="1">
    <citation type="submission" date="2018-02" db="EMBL/GenBank/DDBJ databases">
        <title>Comparative genomes isolates from brazilian mangrove.</title>
        <authorList>
            <person name="Araujo J.E."/>
            <person name="Taketani R.G."/>
            <person name="Silva M.C.P."/>
            <person name="Loureco M.V."/>
            <person name="Andreote F.D."/>
        </authorList>
    </citation>
    <scope>NUCLEOTIDE SEQUENCE [LARGE SCALE GENOMIC DNA]</scope>
    <source>
        <strain evidence="2 3">Hex-1 MGV</strain>
    </source>
</reference>
<organism evidence="2 3">
    <name type="scientific">Blastopirellula marina</name>
    <dbReference type="NCBI Taxonomy" id="124"/>
    <lineage>
        <taxon>Bacteria</taxon>
        <taxon>Pseudomonadati</taxon>
        <taxon>Planctomycetota</taxon>
        <taxon>Planctomycetia</taxon>
        <taxon>Pirellulales</taxon>
        <taxon>Pirellulaceae</taxon>
        <taxon>Blastopirellula</taxon>
    </lineage>
</organism>
<dbReference type="Proteomes" id="UP000238322">
    <property type="component" value="Unassembled WGS sequence"/>
</dbReference>
<dbReference type="Pfam" id="PF03321">
    <property type="entry name" value="GH3"/>
    <property type="match status" value="1"/>
</dbReference>
<sequence length="516" mass="57587">MSFVDHLMRFALAPAGRHFLQAIRHPEEAKAAQWKAIWSEVGGSAFWRNEGGSSRLEDFPIREYEAFRPSIEQGFEEGTSQLSTLPVLYYATTGATTSKRPKRFPITCSYGTQMKAVGSAYAWSVLQRASDLSWAGSLTLTSSAPQTCSPHGVPIGYASWYALHLQGFVGRYISPIPQAVLADDAIYQEWGPLYALSRDLGQIAAVNAAKLRAFAEQIESHREKWLEYLDGKPLPAGLPPLKIKSARRRLLCHVLDNAHWLFEEVWPALRNISCWRAGVSALQLPTVQKWVGNVPLRDAPLACTEAWLTVPMWDNRIGGPLHTGANIVEMLPLGSEDVADIVQPWDLTEGQDYELLLTTSMGLVRYRVHDVVRCTGFVERSPVLEFRHKTAFTLRLGQVSIAESDLTEVLAELGYEPARTWCVVSSRTGDALRVLVKDAADGRSAETAQAEAAHLRQLLKPLDERLRDLLPVYDHDRNVGWMKPPELQLLAANHDIWDQPTHAQAKPKLLLPSFVD</sequence>
<protein>
    <recommendedName>
        <fullName evidence="1">GH3 middle domain-containing protein</fullName>
    </recommendedName>
</protein>
<evidence type="ECO:0000259" key="1">
    <source>
        <dbReference type="Pfam" id="PF23571"/>
    </source>
</evidence>
<evidence type="ECO:0000313" key="3">
    <source>
        <dbReference type="Proteomes" id="UP000238322"/>
    </source>
</evidence>
<dbReference type="Pfam" id="PF23571">
    <property type="entry name" value="GH3_M"/>
    <property type="match status" value="1"/>
</dbReference>
<dbReference type="PANTHER" id="PTHR31901:SF9">
    <property type="entry name" value="GH3 DOMAIN-CONTAINING PROTEIN"/>
    <property type="match status" value="1"/>
</dbReference>
<dbReference type="EMBL" id="PUHY01000005">
    <property type="protein sequence ID" value="PQO37772.1"/>
    <property type="molecule type" value="Genomic_DNA"/>
</dbReference>
<name>A0A2S8FZZ7_9BACT</name>
<dbReference type="InterPro" id="IPR004993">
    <property type="entry name" value="GH3"/>
</dbReference>
<dbReference type="GO" id="GO:0005737">
    <property type="term" value="C:cytoplasm"/>
    <property type="evidence" value="ECO:0007669"/>
    <property type="project" value="TreeGrafter"/>
</dbReference>
<dbReference type="OrthoDB" id="614636at2"/>
<dbReference type="RefSeq" id="WP_105329021.1">
    <property type="nucleotide sequence ID" value="NZ_PUHY01000005.1"/>
</dbReference>